<proteinExistence type="predicted"/>
<dbReference type="EMBL" id="JAQOWY010000211">
    <property type="protein sequence ID" value="KAK1847164.1"/>
    <property type="molecule type" value="Genomic_DNA"/>
</dbReference>
<comment type="caution">
    <text evidence="1">The sequence shown here is derived from an EMBL/GenBank/DDBJ whole genome shotgun (WGS) entry which is preliminary data.</text>
</comment>
<evidence type="ECO:0000313" key="1">
    <source>
        <dbReference type="EMBL" id="KAK1847164.1"/>
    </source>
</evidence>
<dbReference type="Proteomes" id="UP001243330">
    <property type="component" value="Unassembled WGS sequence"/>
</dbReference>
<organism evidence="1 2">
    <name type="scientific">Colletotrichum chrysophilum</name>
    <dbReference type="NCBI Taxonomy" id="1836956"/>
    <lineage>
        <taxon>Eukaryota</taxon>
        <taxon>Fungi</taxon>
        <taxon>Dikarya</taxon>
        <taxon>Ascomycota</taxon>
        <taxon>Pezizomycotina</taxon>
        <taxon>Sordariomycetes</taxon>
        <taxon>Hypocreomycetidae</taxon>
        <taxon>Glomerellales</taxon>
        <taxon>Glomerellaceae</taxon>
        <taxon>Colletotrichum</taxon>
        <taxon>Colletotrichum gloeosporioides species complex</taxon>
    </lineage>
</organism>
<keyword evidence="2" id="KW-1185">Reference proteome</keyword>
<gene>
    <name evidence="1" type="ORF">CCHR01_10209</name>
</gene>
<name>A0AAD9AGB4_9PEZI</name>
<dbReference type="AlphaFoldDB" id="A0AAD9AGB4"/>
<accession>A0AAD9AGB4</accession>
<sequence length="75" mass="8218">MLPIFEDYEICKCGRRPSGPSSPCTAIDGAVAVSDDRPTIPRTSDFLAMPRCEVEAGETHENGKQFGRTPFKAMK</sequence>
<evidence type="ECO:0000313" key="2">
    <source>
        <dbReference type="Proteomes" id="UP001243330"/>
    </source>
</evidence>
<reference evidence="1" key="1">
    <citation type="submission" date="2023-01" db="EMBL/GenBank/DDBJ databases">
        <title>Colletotrichum chrysophilum M932 genome sequence.</title>
        <authorList>
            <person name="Baroncelli R."/>
        </authorList>
    </citation>
    <scope>NUCLEOTIDE SEQUENCE</scope>
    <source>
        <strain evidence="1">M932</strain>
    </source>
</reference>
<protein>
    <submittedName>
        <fullName evidence="1">Uncharacterized protein</fullName>
    </submittedName>
</protein>